<accession>A0A078RBG1</accession>
<name>A0A078RBG1_PHOVU</name>
<proteinExistence type="predicted"/>
<feature type="compositionally biased region" description="Basic residues" evidence="1">
    <location>
        <begin position="21"/>
        <end position="31"/>
    </location>
</feature>
<gene>
    <name evidence="2" type="ORF">M097_0882</name>
</gene>
<protein>
    <submittedName>
        <fullName evidence="2">Uncharacterized protein</fullName>
    </submittedName>
</protein>
<organism evidence="2 3">
    <name type="scientific">Phocaeicola vulgatus str. 3775 SL</name>
    <name type="common">B</name>
    <name type="synonym">iv</name>
    <dbReference type="NCBI Taxonomy" id="1339350"/>
    <lineage>
        <taxon>Bacteria</taxon>
        <taxon>Pseudomonadati</taxon>
        <taxon>Bacteroidota</taxon>
        <taxon>Bacteroidia</taxon>
        <taxon>Bacteroidales</taxon>
        <taxon>Bacteroidaceae</taxon>
        <taxon>Phocaeicola</taxon>
    </lineage>
</organism>
<comment type="caution">
    <text evidence="2">The sequence shown here is derived from an EMBL/GenBank/DDBJ whole genome shotgun (WGS) entry which is preliminary data.</text>
</comment>
<evidence type="ECO:0000256" key="1">
    <source>
        <dbReference type="SAM" id="MobiDB-lite"/>
    </source>
</evidence>
<evidence type="ECO:0000313" key="2">
    <source>
        <dbReference type="EMBL" id="KDS32680.1"/>
    </source>
</evidence>
<sequence length="42" mass="4953">MSFYSLFPITKVQIKNEIKKQTRNKNAPKKSKATENVENNRK</sequence>
<dbReference type="PATRIC" id="fig|1339350.3.peg.854"/>
<feature type="region of interest" description="Disordered" evidence="1">
    <location>
        <begin position="18"/>
        <end position="42"/>
    </location>
</feature>
<evidence type="ECO:0000313" key="3">
    <source>
        <dbReference type="Proteomes" id="UP000028134"/>
    </source>
</evidence>
<reference evidence="2 3" key="1">
    <citation type="submission" date="2014-04" db="EMBL/GenBank/DDBJ databases">
        <authorList>
            <person name="Sears C."/>
            <person name="Carroll K."/>
            <person name="Sack B.R."/>
            <person name="Qadri F."/>
            <person name="Myers L.L."/>
            <person name="Chung G.-T."/>
            <person name="Escheverria P."/>
            <person name="Fraser C.M."/>
            <person name="Sadzewicz L."/>
            <person name="Shefchek K.A."/>
            <person name="Tallon L."/>
            <person name="Das S.P."/>
            <person name="Daugherty S."/>
            <person name="Mongodin E.F."/>
        </authorList>
    </citation>
    <scope>NUCLEOTIDE SEQUENCE [LARGE SCALE GENOMIC DNA]</scope>
    <source>
        <strain evidence="3">3775 SL(B) 10 (iv)</strain>
    </source>
</reference>
<dbReference type="EMBL" id="JNHI01000003">
    <property type="protein sequence ID" value="KDS32680.1"/>
    <property type="molecule type" value="Genomic_DNA"/>
</dbReference>
<feature type="compositionally biased region" description="Basic and acidic residues" evidence="1">
    <location>
        <begin position="32"/>
        <end position="42"/>
    </location>
</feature>
<dbReference type="Proteomes" id="UP000028134">
    <property type="component" value="Unassembled WGS sequence"/>
</dbReference>
<dbReference type="AlphaFoldDB" id="A0A078RBG1"/>